<name>A0A2N9HNF8_FAGSY</name>
<reference evidence="2" key="1">
    <citation type="submission" date="2018-02" db="EMBL/GenBank/DDBJ databases">
        <authorList>
            <person name="Cohen D.B."/>
            <person name="Kent A.D."/>
        </authorList>
    </citation>
    <scope>NUCLEOTIDE SEQUENCE</scope>
</reference>
<dbReference type="InterPro" id="IPR032675">
    <property type="entry name" value="LRR_dom_sf"/>
</dbReference>
<dbReference type="PANTHER" id="PTHR36766">
    <property type="entry name" value="PLANT BROAD-SPECTRUM MILDEW RESISTANCE PROTEIN RPW8"/>
    <property type="match status" value="1"/>
</dbReference>
<accession>A0A2N9HNF8</accession>
<protein>
    <submittedName>
        <fullName evidence="2">Uncharacterized protein</fullName>
    </submittedName>
</protein>
<keyword evidence="1" id="KW-0611">Plant defense</keyword>
<dbReference type="EMBL" id="OIVN01004142">
    <property type="protein sequence ID" value="SPD15707.1"/>
    <property type="molecule type" value="Genomic_DNA"/>
</dbReference>
<dbReference type="AlphaFoldDB" id="A0A2N9HNF8"/>
<organism evidence="2">
    <name type="scientific">Fagus sylvatica</name>
    <name type="common">Beechnut</name>
    <dbReference type="NCBI Taxonomy" id="28930"/>
    <lineage>
        <taxon>Eukaryota</taxon>
        <taxon>Viridiplantae</taxon>
        <taxon>Streptophyta</taxon>
        <taxon>Embryophyta</taxon>
        <taxon>Tracheophyta</taxon>
        <taxon>Spermatophyta</taxon>
        <taxon>Magnoliopsida</taxon>
        <taxon>eudicotyledons</taxon>
        <taxon>Gunneridae</taxon>
        <taxon>Pentapetalae</taxon>
        <taxon>rosids</taxon>
        <taxon>fabids</taxon>
        <taxon>Fagales</taxon>
        <taxon>Fagaceae</taxon>
        <taxon>Fagus</taxon>
    </lineage>
</organism>
<dbReference type="PANTHER" id="PTHR36766:SF40">
    <property type="entry name" value="DISEASE RESISTANCE PROTEIN RGA3"/>
    <property type="match status" value="1"/>
</dbReference>
<proteinExistence type="predicted"/>
<gene>
    <name evidence="2" type="ORF">FSB_LOCUS43589</name>
</gene>
<evidence type="ECO:0000256" key="1">
    <source>
        <dbReference type="ARBA" id="ARBA00022821"/>
    </source>
</evidence>
<dbReference type="Gene3D" id="3.80.10.10">
    <property type="entry name" value="Ribonuclease Inhibitor"/>
    <property type="match status" value="2"/>
</dbReference>
<sequence>MGVLWAQTSPIYNMPELKSWYCEKLKSLPEGLRKLCHLIELTIWGCSSLVSFPDGGLLPTSLRQLSITCCEKLEALPNRMHNLTSLHDLRIWDCGSIISFPEEGYPTYLTSLELLGVNICKQVFEWGLHRLTSLTHLCINGGFSDWQSFPSKEEDEKMMMTLPASLTRLTIWKLPNIVFLSSKGFQNLSALEEMRIWSCPKLEFLPEKGLPPSLLQLHIEGCPLLKQHCKKGKGREWLKNKDRQHPSNISLIPKQSWNMSKLEGKAVNASQALNYCKHMVMICQEAMAGNHSLRRCFICKDCSRLLWLDALEEICIPLSRDALSFVLKKGMLAALVLTSSSEVCSLCCGKQTPSWEIQAVKEDTASCVASAIF</sequence>
<dbReference type="GO" id="GO:0006952">
    <property type="term" value="P:defense response"/>
    <property type="evidence" value="ECO:0007669"/>
    <property type="project" value="UniProtKB-KW"/>
</dbReference>
<evidence type="ECO:0000313" key="2">
    <source>
        <dbReference type="EMBL" id="SPD15707.1"/>
    </source>
</evidence>
<dbReference type="SUPFAM" id="SSF52058">
    <property type="entry name" value="L domain-like"/>
    <property type="match status" value="1"/>
</dbReference>